<sequence>DTSPDLLVLVVVRGADGVNGSLSSVRPPRCGCSYMVAYHHWHCVNVRVCEALVAE</sequence>
<feature type="non-terminal residue" evidence="1">
    <location>
        <position position="55"/>
    </location>
</feature>
<dbReference type="GO" id="GO:0030246">
    <property type="term" value="F:carbohydrate binding"/>
    <property type="evidence" value="ECO:0007669"/>
    <property type="project" value="UniProtKB-KW"/>
</dbReference>
<proteinExistence type="predicted"/>
<dbReference type="EMBL" id="HADX01013909">
    <property type="protein sequence ID" value="SBP36141.1"/>
    <property type="molecule type" value="Transcribed_RNA"/>
</dbReference>
<accession>A0A1A7Z1A5</accession>
<feature type="non-terminal residue" evidence="1">
    <location>
        <position position="1"/>
    </location>
</feature>
<dbReference type="AlphaFoldDB" id="A0A1A7Z1A5"/>
<protein>
    <submittedName>
        <fullName evidence="1">Selectin E</fullName>
    </submittedName>
</protein>
<organism evidence="1">
    <name type="scientific">Iconisemion striatum</name>
    <dbReference type="NCBI Taxonomy" id="60296"/>
    <lineage>
        <taxon>Eukaryota</taxon>
        <taxon>Metazoa</taxon>
        <taxon>Chordata</taxon>
        <taxon>Craniata</taxon>
        <taxon>Vertebrata</taxon>
        <taxon>Euteleostomi</taxon>
        <taxon>Actinopterygii</taxon>
        <taxon>Neopterygii</taxon>
        <taxon>Teleostei</taxon>
        <taxon>Neoteleostei</taxon>
        <taxon>Acanthomorphata</taxon>
        <taxon>Ovalentaria</taxon>
        <taxon>Atherinomorphae</taxon>
        <taxon>Cyprinodontiformes</taxon>
        <taxon>Nothobranchiidae</taxon>
        <taxon>Iconisemion</taxon>
    </lineage>
</organism>
<reference evidence="1" key="1">
    <citation type="submission" date="2016-05" db="EMBL/GenBank/DDBJ databases">
        <authorList>
            <person name="Lavstsen T."/>
            <person name="Jespersen J.S."/>
        </authorList>
    </citation>
    <scope>NUCLEOTIDE SEQUENCE</scope>
    <source>
        <tissue evidence="1">Brain</tissue>
    </source>
</reference>
<reference evidence="1" key="2">
    <citation type="submission" date="2016-06" db="EMBL/GenBank/DDBJ databases">
        <title>The genome of a short-lived fish provides insights into sex chromosome evolution and the genetic control of aging.</title>
        <authorList>
            <person name="Reichwald K."/>
            <person name="Felder M."/>
            <person name="Petzold A."/>
            <person name="Koch P."/>
            <person name="Groth M."/>
            <person name="Platzer M."/>
        </authorList>
    </citation>
    <scope>NUCLEOTIDE SEQUENCE</scope>
    <source>
        <tissue evidence="1">Brain</tissue>
    </source>
</reference>
<gene>
    <name evidence="1" type="primary">SELE</name>
</gene>
<name>A0A1A7Z1A5_9TELE</name>
<keyword evidence="1" id="KW-0430">Lectin</keyword>
<evidence type="ECO:0000313" key="1">
    <source>
        <dbReference type="EMBL" id="SBP36141.1"/>
    </source>
</evidence>